<organism evidence="7">
    <name type="scientific">Leptospirillum ferriphilum</name>
    <dbReference type="NCBI Taxonomy" id="178606"/>
    <lineage>
        <taxon>Bacteria</taxon>
        <taxon>Pseudomonadati</taxon>
        <taxon>Nitrospirota</taxon>
        <taxon>Nitrospiria</taxon>
        <taxon>Nitrospirales</taxon>
        <taxon>Nitrospiraceae</taxon>
        <taxon>Leptospirillum</taxon>
    </lineage>
</organism>
<evidence type="ECO:0000256" key="4">
    <source>
        <dbReference type="ARBA" id="ARBA00023136"/>
    </source>
</evidence>
<keyword evidence="3 5" id="KW-1133">Transmembrane helix</keyword>
<sequence length="302" mass="32846">MNEQMATPAVFILTGFFLILTGSALFSRSAERLVSRFFRGHPRGMRILGILSLSLPEALLPLIAFWTPASSRAEGAAGQNLDIGVGAILGAPSFLLIVLWPLYLYRTRKERPVRPGQLQKEIPLLLAALTIGLLAGLSHNRLLHLLAGCSLIVLFAWILIRIRPDAGENDDHEKTGVFRPVTDSGLFLLSSALIVAGPRLFLSGLFSFQHIFPGATPFWISMILSALATESPEALALFLFLRRGKIPLGFDVVWGSISFQLTVPLAIGLSFSPWVLTSRHLFIGGILLGVLLVSLAFARKSA</sequence>
<protein>
    <recommendedName>
        <fullName evidence="6">Sodium/calcium exchanger membrane region domain-containing protein</fullName>
    </recommendedName>
</protein>
<reference evidence="7" key="1">
    <citation type="journal article" date="2020" name="mSystems">
        <title>Genome- and Community-Level Interaction Insights into Carbon Utilization and Element Cycling Functions of Hydrothermarchaeota in Hydrothermal Sediment.</title>
        <authorList>
            <person name="Zhou Z."/>
            <person name="Liu Y."/>
            <person name="Xu W."/>
            <person name="Pan J."/>
            <person name="Luo Z.H."/>
            <person name="Li M."/>
        </authorList>
    </citation>
    <scope>NUCLEOTIDE SEQUENCE [LARGE SCALE GENOMIC DNA]</scope>
    <source>
        <strain evidence="7">SpSt-902</strain>
    </source>
</reference>
<feature type="transmembrane region" description="Helical" evidence="5">
    <location>
        <begin position="252"/>
        <end position="275"/>
    </location>
</feature>
<name>A0A7C3QTW6_9BACT</name>
<evidence type="ECO:0000256" key="5">
    <source>
        <dbReference type="SAM" id="Phobius"/>
    </source>
</evidence>
<dbReference type="Gene3D" id="1.20.1420.30">
    <property type="entry name" value="NCX, central ion-binding region"/>
    <property type="match status" value="1"/>
</dbReference>
<feature type="transmembrane region" description="Helical" evidence="5">
    <location>
        <begin position="81"/>
        <end position="102"/>
    </location>
</feature>
<dbReference type="GO" id="GO:0055085">
    <property type="term" value="P:transmembrane transport"/>
    <property type="evidence" value="ECO:0007669"/>
    <property type="project" value="InterPro"/>
</dbReference>
<feature type="transmembrane region" description="Helical" evidence="5">
    <location>
        <begin position="281"/>
        <end position="298"/>
    </location>
</feature>
<feature type="domain" description="Sodium/calcium exchanger membrane region" evidence="6">
    <location>
        <begin position="185"/>
        <end position="296"/>
    </location>
</feature>
<gene>
    <name evidence="7" type="ORF">ENX03_02700</name>
</gene>
<feature type="transmembrane region" description="Helical" evidence="5">
    <location>
        <begin position="218"/>
        <end position="240"/>
    </location>
</feature>
<dbReference type="AlphaFoldDB" id="A0A7C3QTW6"/>
<feature type="domain" description="Sodium/calcium exchanger membrane region" evidence="6">
    <location>
        <begin position="9"/>
        <end position="159"/>
    </location>
</feature>
<evidence type="ECO:0000256" key="1">
    <source>
        <dbReference type="ARBA" id="ARBA00004141"/>
    </source>
</evidence>
<feature type="transmembrane region" description="Helical" evidence="5">
    <location>
        <begin position="6"/>
        <end position="26"/>
    </location>
</feature>
<feature type="transmembrane region" description="Helical" evidence="5">
    <location>
        <begin position="145"/>
        <end position="164"/>
    </location>
</feature>
<evidence type="ECO:0000313" key="7">
    <source>
        <dbReference type="EMBL" id="HFT92852.1"/>
    </source>
</evidence>
<dbReference type="InterPro" id="IPR044880">
    <property type="entry name" value="NCX_ion-bd_dom_sf"/>
</dbReference>
<keyword evidence="2 5" id="KW-0812">Transmembrane</keyword>
<evidence type="ECO:0000256" key="2">
    <source>
        <dbReference type="ARBA" id="ARBA00022692"/>
    </source>
</evidence>
<comment type="subcellular location">
    <subcellularLocation>
        <location evidence="1">Membrane</location>
        <topology evidence="1">Multi-pass membrane protein</topology>
    </subcellularLocation>
</comment>
<evidence type="ECO:0000259" key="6">
    <source>
        <dbReference type="Pfam" id="PF01699"/>
    </source>
</evidence>
<feature type="transmembrane region" description="Helical" evidence="5">
    <location>
        <begin position="122"/>
        <end position="139"/>
    </location>
</feature>
<dbReference type="Pfam" id="PF01699">
    <property type="entry name" value="Na_Ca_ex"/>
    <property type="match status" value="2"/>
</dbReference>
<accession>A0A7C3QTW6</accession>
<dbReference type="InterPro" id="IPR004837">
    <property type="entry name" value="NaCa_Exmemb"/>
</dbReference>
<evidence type="ECO:0000256" key="3">
    <source>
        <dbReference type="ARBA" id="ARBA00022989"/>
    </source>
</evidence>
<comment type="caution">
    <text evidence="7">The sequence shown here is derived from an EMBL/GenBank/DDBJ whole genome shotgun (WGS) entry which is preliminary data.</text>
</comment>
<feature type="transmembrane region" description="Helical" evidence="5">
    <location>
        <begin position="185"/>
        <end position="206"/>
    </location>
</feature>
<dbReference type="GO" id="GO:0016020">
    <property type="term" value="C:membrane"/>
    <property type="evidence" value="ECO:0007669"/>
    <property type="project" value="UniProtKB-SubCell"/>
</dbReference>
<keyword evidence="4 5" id="KW-0472">Membrane</keyword>
<dbReference type="EMBL" id="DTMM01000061">
    <property type="protein sequence ID" value="HFT92852.1"/>
    <property type="molecule type" value="Genomic_DNA"/>
</dbReference>
<proteinExistence type="predicted"/>
<feature type="transmembrane region" description="Helical" evidence="5">
    <location>
        <begin position="47"/>
        <end position="69"/>
    </location>
</feature>